<dbReference type="InterPro" id="IPR050201">
    <property type="entry name" value="Bacterial_glucokinase"/>
</dbReference>
<dbReference type="GO" id="GO:0006096">
    <property type="term" value="P:glycolytic process"/>
    <property type="evidence" value="ECO:0007669"/>
    <property type="project" value="InterPro"/>
</dbReference>
<evidence type="ECO:0008006" key="7">
    <source>
        <dbReference type="Google" id="ProtNLM"/>
    </source>
</evidence>
<dbReference type="GO" id="GO:0004340">
    <property type="term" value="F:glucokinase activity"/>
    <property type="evidence" value="ECO:0007669"/>
    <property type="project" value="InterPro"/>
</dbReference>
<dbReference type="GO" id="GO:0005829">
    <property type="term" value="C:cytosol"/>
    <property type="evidence" value="ECO:0007669"/>
    <property type="project" value="TreeGrafter"/>
</dbReference>
<accession>A0A162KD89</accession>
<dbReference type="OrthoDB" id="9800595at2"/>
<dbReference type="Gene3D" id="3.30.420.40">
    <property type="match status" value="1"/>
</dbReference>
<dbReference type="Gene3D" id="3.40.367.20">
    <property type="match status" value="1"/>
</dbReference>
<dbReference type="CDD" id="cd24008">
    <property type="entry name" value="ASKHA_NBD_GLK"/>
    <property type="match status" value="1"/>
</dbReference>
<dbReference type="InterPro" id="IPR003836">
    <property type="entry name" value="Glucokinase"/>
</dbReference>
<dbReference type="GeneID" id="97242221"/>
<sequence>MRFPDGSPSQPGRPQRGGSKTERPATPRPQPDLLIADLGGTNLRIARRDGRGRTVLLGRFATHEVGDLPDLLRRVWLKAAGRVPAALAIAVAGPIDHGAGQARLTNHPALAISSAAIARALGLRGIAMVNDLAAQAMGLALGAGGTREMVAPGTPDDEAPRLLIGLGTGFGTALILPGRGGLPQVVPAEGGHVTLAAETAAEWAVIEAARPLPGTAGVNDHVSAEDLVSGHGLPRLAAAVAAVRGLAPVQGEAEAVTEAALAGDAGAREAFDLFSGWAGAVAGDLAIATGARGGVVLSGDLLHRLGGLFDRRRAAARFRAKGRFSAYLANVPLELAPAGDDLAFAGLTGIADAVAAREAGPVFD</sequence>
<dbReference type="AlphaFoldDB" id="A0A162KD89"/>
<dbReference type="Pfam" id="PF02685">
    <property type="entry name" value="Glucokinase"/>
    <property type="match status" value="1"/>
</dbReference>
<gene>
    <name evidence="5" type="ORF">AUP44_10715</name>
</gene>
<feature type="region of interest" description="Disordered" evidence="4">
    <location>
        <begin position="1"/>
        <end position="34"/>
    </location>
</feature>
<evidence type="ECO:0000256" key="4">
    <source>
        <dbReference type="SAM" id="MobiDB-lite"/>
    </source>
</evidence>
<evidence type="ECO:0000256" key="3">
    <source>
        <dbReference type="RuleBase" id="RU004046"/>
    </source>
</evidence>
<comment type="similarity">
    <text evidence="3">Belongs to the bacterial glucokinase family.</text>
</comment>
<dbReference type="EMBL" id="LPZR01000184">
    <property type="protein sequence ID" value="KYO50990.1"/>
    <property type="molecule type" value="Genomic_DNA"/>
</dbReference>
<evidence type="ECO:0000256" key="2">
    <source>
        <dbReference type="ARBA" id="ARBA00022777"/>
    </source>
</evidence>
<dbReference type="PANTHER" id="PTHR47690">
    <property type="entry name" value="GLUCOKINASE"/>
    <property type="match status" value="1"/>
</dbReference>
<evidence type="ECO:0000313" key="6">
    <source>
        <dbReference type="Proteomes" id="UP000075787"/>
    </source>
</evidence>
<evidence type="ECO:0000313" key="5">
    <source>
        <dbReference type="EMBL" id="KYO50990.1"/>
    </source>
</evidence>
<dbReference type="SUPFAM" id="SSF53067">
    <property type="entry name" value="Actin-like ATPase domain"/>
    <property type="match status" value="1"/>
</dbReference>
<keyword evidence="1" id="KW-0808">Transferase</keyword>
<dbReference type="GO" id="GO:0005524">
    <property type="term" value="F:ATP binding"/>
    <property type="evidence" value="ECO:0007669"/>
    <property type="project" value="InterPro"/>
</dbReference>
<name>A0A162KD89_9PROT</name>
<keyword evidence="2" id="KW-0418">Kinase</keyword>
<reference evidence="5 6" key="1">
    <citation type="submission" date="2015-12" db="EMBL/GenBank/DDBJ databases">
        <title>Genome sequence of Tistrella mobilis MCCC 1A02139.</title>
        <authorList>
            <person name="Lu L."/>
            <person name="Lai Q."/>
            <person name="Shao Z."/>
            <person name="Qian P."/>
        </authorList>
    </citation>
    <scope>NUCLEOTIDE SEQUENCE [LARGE SCALE GENOMIC DNA]</scope>
    <source>
        <strain evidence="5 6">MCCC 1A02139</strain>
    </source>
</reference>
<dbReference type="Proteomes" id="UP000075787">
    <property type="component" value="Unassembled WGS sequence"/>
</dbReference>
<dbReference type="GO" id="GO:0005536">
    <property type="term" value="F:D-glucose binding"/>
    <property type="evidence" value="ECO:0007669"/>
    <property type="project" value="InterPro"/>
</dbReference>
<protein>
    <recommendedName>
        <fullName evidence="7">Glucokinase</fullName>
    </recommendedName>
</protein>
<proteinExistence type="inferred from homology"/>
<evidence type="ECO:0000256" key="1">
    <source>
        <dbReference type="ARBA" id="ARBA00022679"/>
    </source>
</evidence>
<organism evidence="5 6">
    <name type="scientific">Tistrella mobilis</name>
    <dbReference type="NCBI Taxonomy" id="171437"/>
    <lineage>
        <taxon>Bacteria</taxon>
        <taxon>Pseudomonadati</taxon>
        <taxon>Pseudomonadota</taxon>
        <taxon>Alphaproteobacteria</taxon>
        <taxon>Geminicoccales</taxon>
        <taxon>Geminicoccaceae</taxon>
        <taxon>Tistrella</taxon>
    </lineage>
</organism>
<dbReference type="RefSeq" id="WP_062767170.1">
    <property type="nucleotide sequence ID" value="NZ_CP121045.1"/>
</dbReference>
<dbReference type="InterPro" id="IPR043129">
    <property type="entry name" value="ATPase_NBD"/>
</dbReference>
<dbReference type="PANTHER" id="PTHR47690:SF1">
    <property type="entry name" value="GLUCOKINASE"/>
    <property type="match status" value="1"/>
</dbReference>
<comment type="caution">
    <text evidence="5">The sequence shown here is derived from an EMBL/GenBank/DDBJ whole genome shotgun (WGS) entry which is preliminary data.</text>
</comment>